<protein>
    <submittedName>
        <fullName evidence="1">Uncharacterized protein</fullName>
    </submittedName>
</protein>
<dbReference type="Proteomes" id="UP000070444">
    <property type="component" value="Unassembled WGS sequence"/>
</dbReference>
<name>A0A137NUL6_CONC2</name>
<dbReference type="AlphaFoldDB" id="A0A137NUL6"/>
<accession>A0A137NUL6</accession>
<keyword evidence="2" id="KW-1185">Reference proteome</keyword>
<dbReference type="EMBL" id="KQ964726">
    <property type="protein sequence ID" value="KXN66436.1"/>
    <property type="molecule type" value="Genomic_DNA"/>
</dbReference>
<reference evidence="1 2" key="1">
    <citation type="journal article" date="2015" name="Genome Biol. Evol.">
        <title>Phylogenomic analyses indicate that early fungi evolved digesting cell walls of algal ancestors of land plants.</title>
        <authorList>
            <person name="Chang Y."/>
            <person name="Wang S."/>
            <person name="Sekimoto S."/>
            <person name="Aerts A.L."/>
            <person name="Choi C."/>
            <person name="Clum A."/>
            <person name="LaButti K.M."/>
            <person name="Lindquist E.A."/>
            <person name="Yee Ngan C."/>
            <person name="Ohm R.A."/>
            <person name="Salamov A.A."/>
            <person name="Grigoriev I.V."/>
            <person name="Spatafora J.W."/>
            <person name="Berbee M.L."/>
        </authorList>
    </citation>
    <scope>NUCLEOTIDE SEQUENCE [LARGE SCALE GENOMIC DNA]</scope>
    <source>
        <strain evidence="1 2">NRRL 28638</strain>
    </source>
</reference>
<evidence type="ECO:0000313" key="2">
    <source>
        <dbReference type="Proteomes" id="UP000070444"/>
    </source>
</evidence>
<organism evidence="1 2">
    <name type="scientific">Conidiobolus coronatus (strain ATCC 28846 / CBS 209.66 / NRRL 28638)</name>
    <name type="common">Delacroixia coronata</name>
    <dbReference type="NCBI Taxonomy" id="796925"/>
    <lineage>
        <taxon>Eukaryota</taxon>
        <taxon>Fungi</taxon>
        <taxon>Fungi incertae sedis</taxon>
        <taxon>Zoopagomycota</taxon>
        <taxon>Entomophthoromycotina</taxon>
        <taxon>Entomophthoromycetes</taxon>
        <taxon>Entomophthorales</taxon>
        <taxon>Ancylistaceae</taxon>
        <taxon>Conidiobolus</taxon>
    </lineage>
</organism>
<gene>
    <name evidence="1" type="ORF">CONCODRAFT_11727</name>
</gene>
<proteinExistence type="predicted"/>
<evidence type="ECO:0000313" key="1">
    <source>
        <dbReference type="EMBL" id="KXN66436.1"/>
    </source>
</evidence>
<sequence>MVYCYTTICIYRRNQSRSNQLDLGLDPEKVKKEVNTVIIKSLAIMATNLFTSGVYMGILAITWFKPSALTNVTDMIQVLFIQPSMIINTLILLNMKPELWKGLKKLYGFT</sequence>